<dbReference type="EMBL" id="JABBFV010000026">
    <property type="protein sequence ID" value="NML12783.1"/>
    <property type="molecule type" value="Genomic_DNA"/>
</dbReference>
<sequence>MPSPLLLLALAASQPTGAIGYLNAGELLERCTATSAPDLSYCFAYVTGVHDSVKAYEAWLAMQEYCLPLATPQGDLRRAFIEYMAGHPGDRSGEAASVVIVALKARYDCEPDAVPEP</sequence>
<keyword evidence="3" id="KW-1185">Reference proteome</keyword>
<evidence type="ECO:0000313" key="2">
    <source>
        <dbReference type="EMBL" id="NML12783.1"/>
    </source>
</evidence>
<dbReference type="Pfam" id="PF18602">
    <property type="entry name" value="Rap1a"/>
    <property type="match status" value="1"/>
</dbReference>
<dbReference type="AlphaFoldDB" id="A0A7X9WZH4"/>
<organism evidence="2 3">
    <name type="scientific">Sphingobium psychrophilum</name>
    <dbReference type="NCBI Taxonomy" id="2728834"/>
    <lineage>
        <taxon>Bacteria</taxon>
        <taxon>Pseudomonadati</taxon>
        <taxon>Pseudomonadota</taxon>
        <taxon>Alphaproteobacteria</taxon>
        <taxon>Sphingomonadales</taxon>
        <taxon>Sphingomonadaceae</taxon>
        <taxon>Sphingobium</taxon>
    </lineage>
</organism>
<dbReference type="Proteomes" id="UP000519023">
    <property type="component" value="Unassembled WGS sequence"/>
</dbReference>
<evidence type="ECO:0000259" key="1">
    <source>
        <dbReference type="Pfam" id="PF18602"/>
    </source>
</evidence>
<gene>
    <name evidence="2" type="ORF">HHL08_22050</name>
</gene>
<accession>A0A7X9WZH4</accession>
<name>A0A7X9WZH4_9SPHN</name>
<feature type="domain" description="Rap1a immunity protein" evidence="1">
    <location>
        <begin position="24"/>
        <end position="109"/>
    </location>
</feature>
<evidence type="ECO:0000313" key="3">
    <source>
        <dbReference type="Proteomes" id="UP000519023"/>
    </source>
</evidence>
<dbReference type="RefSeq" id="WP_169575122.1">
    <property type="nucleotide sequence ID" value="NZ_JABBFV010000026.1"/>
</dbReference>
<dbReference type="InterPro" id="IPR041238">
    <property type="entry name" value="Rap1a"/>
</dbReference>
<dbReference type="Gene3D" id="1.10.890.40">
    <property type="match status" value="1"/>
</dbReference>
<reference evidence="2 3" key="1">
    <citation type="submission" date="2020-04" db="EMBL/GenBank/DDBJ databases">
        <title>Sphingobium sp. AR-3-1 isolated from Arctic soil.</title>
        <authorList>
            <person name="Dahal R.H."/>
            <person name="Chaudhary D.K."/>
        </authorList>
    </citation>
    <scope>NUCLEOTIDE SEQUENCE [LARGE SCALE GENOMIC DNA]</scope>
    <source>
        <strain evidence="2 3">AR-3-1</strain>
    </source>
</reference>
<proteinExistence type="predicted"/>
<comment type="caution">
    <text evidence="2">The sequence shown here is derived from an EMBL/GenBank/DDBJ whole genome shotgun (WGS) entry which is preliminary data.</text>
</comment>
<protein>
    <recommendedName>
        <fullName evidence="1">Rap1a immunity protein domain-containing protein</fullName>
    </recommendedName>
</protein>